<dbReference type="PATRIC" id="fig|451644.5.peg.4751"/>
<name>A0A0J8U365_9MYCO</name>
<evidence type="ECO:0000313" key="2">
    <source>
        <dbReference type="Proteomes" id="UP000037594"/>
    </source>
</evidence>
<comment type="caution">
    <text evidence="1">The sequence shown here is derived from an EMBL/GenBank/DDBJ whole genome shotgun (WGS) entry which is preliminary data.</text>
</comment>
<proteinExistence type="predicted"/>
<dbReference type="AlphaFoldDB" id="A0A0J8U365"/>
<protein>
    <submittedName>
        <fullName evidence="1">Uncharacterized protein</fullName>
    </submittedName>
</protein>
<dbReference type="EMBL" id="LFOD01000025">
    <property type="protein sequence ID" value="KMV15961.1"/>
    <property type="molecule type" value="Genomic_DNA"/>
</dbReference>
<dbReference type="OrthoDB" id="9972104at2"/>
<reference evidence="1 2" key="1">
    <citation type="submission" date="2015-06" db="EMBL/GenBank/DDBJ databases">
        <title>Genome sequence of Mycobacterium conceptionense strain MLE.</title>
        <authorList>
            <person name="Greninger A.L."/>
            <person name="Cunningham G."/>
            <person name="Chiu C.Y."/>
            <person name="Miller S."/>
        </authorList>
    </citation>
    <scope>NUCLEOTIDE SEQUENCE [LARGE SCALE GENOMIC DNA]</scope>
    <source>
        <strain evidence="1 2">MLE</strain>
    </source>
</reference>
<dbReference type="Proteomes" id="UP000037594">
    <property type="component" value="Unassembled WGS sequence"/>
</dbReference>
<gene>
    <name evidence="1" type="ORF">ACT17_23005</name>
</gene>
<dbReference type="RefSeq" id="WP_048896222.1">
    <property type="nucleotide sequence ID" value="NZ_LFOD01000025.1"/>
</dbReference>
<evidence type="ECO:0000313" key="1">
    <source>
        <dbReference type="EMBL" id="KMV15961.1"/>
    </source>
</evidence>
<sequence>MFRIRFVDDGDATLGGFLCHLPDNVFPAQYGNTDVESEAAEFSSPAAALDTLDTVTRLFTSIQRYALESQAPSGEWNVIEVLP</sequence>
<accession>A0A0J8U365</accession>
<organism evidence="1 2">
    <name type="scientific">Mycolicibacterium conceptionense</name>
    <dbReference type="NCBI Taxonomy" id="451644"/>
    <lineage>
        <taxon>Bacteria</taxon>
        <taxon>Bacillati</taxon>
        <taxon>Actinomycetota</taxon>
        <taxon>Actinomycetes</taxon>
        <taxon>Mycobacteriales</taxon>
        <taxon>Mycobacteriaceae</taxon>
        <taxon>Mycolicibacterium</taxon>
    </lineage>
</organism>